<dbReference type="InterPro" id="IPR016464">
    <property type="entry name" value="NADH_Ub_cplx-1_asu_su-2"/>
</dbReference>
<evidence type="ECO:0000256" key="6">
    <source>
        <dbReference type="ARBA" id="ARBA00022792"/>
    </source>
</evidence>
<keyword evidence="8" id="KW-0496">Mitochondrion</keyword>
<proteinExistence type="inferred from homology"/>
<dbReference type="InterPro" id="IPR036249">
    <property type="entry name" value="Thioredoxin-like_sf"/>
</dbReference>
<reference evidence="12 13" key="1">
    <citation type="journal article" date="2024" name="Nat. Commun.">
        <title>Phylogenomics reveals the evolutionary origins of lichenization in chlorophyte algae.</title>
        <authorList>
            <person name="Puginier C."/>
            <person name="Libourel C."/>
            <person name="Otte J."/>
            <person name="Skaloud P."/>
            <person name="Haon M."/>
            <person name="Grisel S."/>
            <person name="Petersen M."/>
            <person name="Berrin J.G."/>
            <person name="Delaux P.M."/>
            <person name="Dal Grande F."/>
            <person name="Keller J."/>
        </authorList>
    </citation>
    <scope>NUCLEOTIDE SEQUENCE [LARGE SCALE GENOMIC DNA]</scope>
    <source>
        <strain evidence="12 13">SAG 2145</strain>
    </source>
</reference>
<evidence type="ECO:0000313" key="12">
    <source>
        <dbReference type="EMBL" id="KAK9838892.1"/>
    </source>
</evidence>
<evidence type="ECO:0000256" key="4">
    <source>
        <dbReference type="ARBA" id="ARBA00022448"/>
    </source>
</evidence>
<evidence type="ECO:0000256" key="10">
    <source>
        <dbReference type="PIRSR" id="PIRSR005822-1"/>
    </source>
</evidence>
<evidence type="ECO:0000256" key="9">
    <source>
        <dbReference type="ARBA" id="ARBA00023136"/>
    </source>
</evidence>
<keyword evidence="10" id="KW-1015">Disulfide bond</keyword>
<dbReference type="Proteomes" id="UP001438707">
    <property type="component" value="Unassembled WGS sequence"/>
</dbReference>
<keyword evidence="9" id="KW-0472">Membrane</keyword>
<protein>
    <recommendedName>
        <fullName evidence="11">Ribosomal protein/NADH dehydrogenase domain-containing protein</fullName>
    </recommendedName>
</protein>
<comment type="caution">
    <text evidence="12">The sequence shown here is derived from an EMBL/GenBank/DDBJ whole genome shotgun (WGS) entry which is preliminary data.</text>
</comment>
<accession>A0AAW1RZX4</accession>
<dbReference type="Gene3D" id="3.40.30.10">
    <property type="entry name" value="Glutaredoxin"/>
    <property type="match status" value="1"/>
</dbReference>
<gene>
    <name evidence="12" type="ORF">WJX74_005372</name>
</gene>
<evidence type="ECO:0000259" key="11">
    <source>
        <dbReference type="SMART" id="SM00916"/>
    </source>
</evidence>
<dbReference type="PANTHER" id="PTHR12878">
    <property type="entry name" value="NADH-UBIQUINONE OXIDOREDUCTASE B8 SUBUNIT"/>
    <property type="match status" value="1"/>
</dbReference>
<feature type="disulfide bond" description="Redox-active" evidence="10">
    <location>
        <begin position="19"/>
        <end position="53"/>
    </location>
</feature>
<evidence type="ECO:0000256" key="8">
    <source>
        <dbReference type="ARBA" id="ARBA00023128"/>
    </source>
</evidence>
<evidence type="ECO:0000313" key="13">
    <source>
        <dbReference type="Proteomes" id="UP001438707"/>
    </source>
</evidence>
<comment type="subcellular location">
    <subcellularLocation>
        <location evidence="2">Mitochondrion inner membrane</location>
        <topology evidence="2">Peripheral membrane protein</topology>
        <orientation evidence="2">Matrix side</orientation>
    </subcellularLocation>
</comment>
<keyword evidence="5" id="KW-0679">Respiratory chain</keyword>
<comment type="similarity">
    <text evidence="3">Belongs to the complex I NDUFA2 subunit family.</text>
</comment>
<keyword evidence="4" id="KW-0813">Transport</keyword>
<evidence type="ECO:0000256" key="1">
    <source>
        <dbReference type="ARBA" id="ARBA00003195"/>
    </source>
</evidence>
<organism evidence="12 13">
    <name type="scientific">Apatococcus lobatus</name>
    <dbReference type="NCBI Taxonomy" id="904363"/>
    <lineage>
        <taxon>Eukaryota</taxon>
        <taxon>Viridiplantae</taxon>
        <taxon>Chlorophyta</taxon>
        <taxon>core chlorophytes</taxon>
        <taxon>Trebouxiophyceae</taxon>
        <taxon>Chlorellales</taxon>
        <taxon>Chlorellaceae</taxon>
        <taxon>Apatococcus</taxon>
    </lineage>
</organism>
<dbReference type="GO" id="GO:0005743">
    <property type="term" value="C:mitochondrial inner membrane"/>
    <property type="evidence" value="ECO:0007669"/>
    <property type="project" value="UniProtKB-SubCell"/>
</dbReference>
<name>A0AAW1RZX4_9CHLO</name>
<dbReference type="PANTHER" id="PTHR12878:SF0">
    <property type="entry name" value="NADH DEHYDROGENASE [UBIQUINONE] 1 ALPHA SUBCOMPLEX SUBUNIT 2"/>
    <property type="match status" value="1"/>
</dbReference>
<dbReference type="Pfam" id="PF05047">
    <property type="entry name" value="L51_S25_CI-B8"/>
    <property type="match status" value="1"/>
</dbReference>
<dbReference type="SMART" id="SM00916">
    <property type="entry name" value="L51_S25_CI-B8"/>
    <property type="match status" value="1"/>
</dbReference>
<dbReference type="SUPFAM" id="SSF52833">
    <property type="entry name" value="Thioredoxin-like"/>
    <property type="match status" value="1"/>
</dbReference>
<dbReference type="EMBL" id="JALJOS010000005">
    <property type="protein sequence ID" value="KAK9838892.1"/>
    <property type="molecule type" value="Genomic_DNA"/>
</dbReference>
<keyword evidence="7" id="KW-0249">Electron transport</keyword>
<comment type="function">
    <text evidence="1">Accessory subunit of the mitochondrial membrane respiratory chain NADH dehydrogenase (Complex I), that is believed not to be involved in catalysis. Complex I functions in the transfer of electrons from NADH to the respiratory chain. The immediate electron acceptor for the enzyme is believed to be ubiquinone.</text>
</comment>
<sequence length="106" mass="11851">MAWRASVSRNLQELRIHLCQKGPDSQGARDFIHSSYSELKKANPKFPFLVRECSGMKPRLIARYDFGVEHSISLTGKDANGVDKALEELVQKGESMPRSTESEGSL</sequence>
<evidence type="ECO:0000256" key="7">
    <source>
        <dbReference type="ARBA" id="ARBA00022982"/>
    </source>
</evidence>
<evidence type="ECO:0000256" key="5">
    <source>
        <dbReference type="ARBA" id="ARBA00022660"/>
    </source>
</evidence>
<dbReference type="AlphaFoldDB" id="A0AAW1RZX4"/>
<feature type="domain" description="Ribosomal protein/NADH dehydrogenase" evidence="11">
    <location>
        <begin position="20"/>
        <end position="93"/>
    </location>
</feature>
<evidence type="ECO:0000256" key="2">
    <source>
        <dbReference type="ARBA" id="ARBA00004443"/>
    </source>
</evidence>
<dbReference type="InterPro" id="IPR007741">
    <property type="entry name" value="Ribosomal_mL43/mS25/NADH_DH"/>
</dbReference>
<dbReference type="PIRSF" id="PIRSF005822">
    <property type="entry name" value="NDUA2"/>
    <property type="match status" value="1"/>
</dbReference>
<keyword evidence="6" id="KW-0999">Mitochondrion inner membrane</keyword>
<keyword evidence="13" id="KW-1185">Reference proteome</keyword>
<evidence type="ECO:0000256" key="3">
    <source>
        <dbReference type="ARBA" id="ARBA00008939"/>
    </source>
</evidence>